<dbReference type="OrthoDB" id="981992at2"/>
<evidence type="ECO:0000313" key="2">
    <source>
        <dbReference type="Proteomes" id="UP000189857"/>
    </source>
</evidence>
<keyword evidence="2" id="KW-1185">Reference proteome</keyword>
<gene>
    <name evidence="1" type="ORF">SAMN02745110_01141</name>
</gene>
<dbReference type="RefSeq" id="WP_078786993.1">
    <property type="nucleotide sequence ID" value="NZ_CACZYW010000013.1"/>
</dbReference>
<name>A0A1T4MBV4_9FIRM</name>
<proteinExistence type="predicted"/>
<dbReference type="Proteomes" id="UP000189857">
    <property type="component" value="Unassembled WGS sequence"/>
</dbReference>
<evidence type="ECO:0000313" key="1">
    <source>
        <dbReference type="EMBL" id="SJZ64194.1"/>
    </source>
</evidence>
<reference evidence="1 2" key="1">
    <citation type="submission" date="2017-02" db="EMBL/GenBank/DDBJ databases">
        <authorList>
            <person name="Peterson S.W."/>
        </authorList>
    </citation>
    <scope>NUCLEOTIDE SEQUENCE [LARGE SCALE GENOMIC DNA]</scope>
    <source>
        <strain evidence="1 2">ATCC 17233</strain>
    </source>
</reference>
<dbReference type="AlphaFoldDB" id="A0A1T4MBV4"/>
<organism evidence="1 2">
    <name type="scientific">Eubacterium ruminantium</name>
    <dbReference type="NCBI Taxonomy" id="42322"/>
    <lineage>
        <taxon>Bacteria</taxon>
        <taxon>Bacillati</taxon>
        <taxon>Bacillota</taxon>
        <taxon>Clostridia</taxon>
        <taxon>Eubacteriales</taxon>
        <taxon>Eubacteriaceae</taxon>
        <taxon>Eubacterium</taxon>
    </lineage>
</organism>
<accession>A0A1T4MBV4</accession>
<protein>
    <submittedName>
        <fullName evidence="1">Uncharacterized protein</fullName>
    </submittedName>
</protein>
<sequence length="170" mass="20045">MATLKCKICEYGIHYNSEPSGVEYTFIKNKDWKLICDSKFDSNKIETDEQGLYPKLYRTDTIEDDFPNMIMKIWKCPECGSVYLFDKNGDVIKTFKKADQRADGEIICEGIAFDDYTWDKMTELSIPNEKIKEIPTLFVRVFEKMIEVYKKSDYSDYVCSYVIIYNEELK</sequence>
<dbReference type="EMBL" id="FUXA01000007">
    <property type="protein sequence ID" value="SJZ64194.1"/>
    <property type="molecule type" value="Genomic_DNA"/>
</dbReference>